<proteinExistence type="predicted"/>
<evidence type="ECO:0000256" key="5">
    <source>
        <dbReference type="SAM" id="MobiDB-lite"/>
    </source>
</evidence>
<feature type="transmembrane region" description="Helical" evidence="6">
    <location>
        <begin position="117"/>
        <end position="138"/>
    </location>
</feature>
<evidence type="ECO:0000256" key="6">
    <source>
        <dbReference type="SAM" id="Phobius"/>
    </source>
</evidence>
<dbReference type="InterPro" id="IPR052430">
    <property type="entry name" value="IVT-Associated"/>
</dbReference>
<keyword evidence="8" id="KW-1185">Reference proteome</keyword>
<evidence type="ECO:0000256" key="3">
    <source>
        <dbReference type="ARBA" id="ARBA00022989"/>
    </source>
</evidence>
<keyword evidence="4 6" id="KW-0472">Membrane</keyword>
<dbReference type="OMA" id="FWGWAAN"/>
<evidence type="ECO:0000313" key="7">
    <source>
        <dbReference type="EMBL" id="CCH61984.1"/>
    </source>
</evidence>
<dbReference type="EMBL" id="HE806322">
    <property type="protein sequence ID" value="CCH61984.1"/>
    <property type="molecule type" value="Genomic_DNA"/>
</dbReference>
<dbReference type="OrthoDB" id="1924968at2759"/>
<feature type="compositionally biased region" description="Low complexity" evidence="5">
    <location>
        <begin position="989"/>
        <end position="998"/>
    </location>
</feature>
<feature type="transmembrane region" description="Helical" evidence="6">
    <location>
        <begin position="643"/>
        <end position="660"/>
    </location>
</feature>
<protein>
    <submittedName>
        <fullName evidence="7">Uncharacterized protein</fullName>
    </submittedName>
</protein>
<keyword evidence="2 6" id="KW-0812">Transmembrane</keyword>
<dbReference type="InParanoid" id="I2H6I2"/>
<feature type="transmembrane region" description="Helical" evidence="6">
    <location>
        <begin position="63"/>
        <end position="86"/>
    </location>
</feature>
<keyword evidence="3 6" id="KW-1133">Transmembrane helix</keyword>
<dbReference type="STRING" id="1071380.I2H6I2"/>
<feature type="transmembrane region" description="Helical" evidence="6">
    <location>
        <begin position="174"/>
        <end position="195"/>
    </location>
</feature>
<dbReference type="PANTHER" id="PTHR47804">
    <property type="entry name" value="60S RIBOSOMAL PROTEIN L19"/>
    <property type="match status" value="1"/>
</dbReference>
<dbReference type="PANTHER" id="PTHR47804:SF3">
    <property type="entry name" value="PROTEIN BRE4"/>
    <property type="match status" value="1"/>
</dbReference>
<feature type="transmembrane region" description="Helical" evidence="6">
    <location>
        <begin position="207"/>
        <end position="229"/>
    </location>
</feature>
<dbReference type="GO" id="GO:0016020">
    <property type="term" value="C:membrane"/>
    <property type="evidence" value="ECO:0007669"/>
    <property type="project" value="UniProtKB-SubCell"/>
</dbReference>
<feature type="transmembrane region" description="Helical" evidence="6">
    <location>
        <begin position="672"/>
        <end position="688"/>
    </location>
</feature>
<comment type="subcellular location">
    <subcellularLocation>
        <location evidence="1">Membrane</location>
        <topology evidence="1">Multi-pass membrane protein</topology>
    </subcellularLocation>
</comment>
<organism evidence="7 8">
    <name type="scientific">Henningerozyma blattae (strain ATCC 34711 / CBS 6284 / DSM 70876 / NBRC 10599 / NRRL Y-10934 / UCD 77-7)</name>
    <name type="common">Yeast</name>
    <name type="synonym">Tetrapisispora blattae</name>
    <dbReference type="NCBI Taxonomy" id="1071380"/>
    <lineage>
        <taxon>Eukaryota</taxon>
        <taxon>Fungi</taxon>
        <taxon>Dikarya</taxon>
        <taxon>Ascomycota</taxon>
        <taxon>Saccharomycotina</taxon>
        <taxon>Saccharomycetes</taxon>
        <taxon>Saccharomycetales</taxon>
        <taxon>Saccharomycetaceae</taxon>
        <taxon>Henningerozyma</taxon>
    </lineage>
</organism>
<dbReference type="RefSeq" id="XP_004181503.1">
    <property type="nucleotide sequence ID" value="XM_004181455.1"/>
</dbReference>
<dbReference type="KEGG" id="tbl:TBLA_0G00350"/>
<reference evidence="7 8" key="1">
    <citation type="journal article" date="2011" name="Proc. Natl. Acad. Sci. U.S.A.">
        <title>Evolutionary erosion of yeast sex chromosomes by mating-type switching accidents.</title>
        <authorList>
            <person name="Gordon J.L."/>
            <person name="Armisen D."/>
            <person name="Proux-Wera E."/>
            <person name="Oheigeartaigh S.S."/>
            <person name="Byrne K.P."/>
            <person name="Wolfe K.H."/>
        </authorList>
    </citation>
    <scope>NUCLEOTIDE SEQUENCE [LARGE SCALE GENOMIC DNA]</scope>
    <source>
        <strain evidence="8">ATCC 34711 / CBS 6284 / DSM 70876 / NBRC 10599 / NRRL Y-10934 / UCD 77-7</strain>
    </source>
</reference>
<dbReference type="FunCoup" id="I2H6I2">
    <property type="interactions" value="17"/>
</dbReference>
<dbReference type="HOGENOM" id="CLU_004486_0_0_1"/>
<feature type="transmembrane region" description="Helical" evidence="6">
    <location>
        <begin position="721"/>
        <end position="741"/>
    </location>
</feature>
<feature type="region of interest" description="Disordered" evidence="5">
    <location>
        <begin position="981"/>
        <end position="1062"/>
    </location>
</feature>
<name>I2H6I2_HENB6</name>
<dbReference type="eggNOG" id="KOG4711">
    <property type="taxonomic scope" value="Eukaryota"/>
</dbReference>
<evidence type="ECO:0000256" key="4">
    <source>
        <dbReference type="ARBA" id="ARBA00023136"/>
    </source>
</evidence>
<dbReference type="AlphaFoldDB" id="I2H6I2"/>
<accession>I2H6I2</accession>
<feature type="transmembrane region" description="Helical" evidence="6">
    <location>
        <begin position="694"/>
        <end position="712"/>
    </location>
</feature>
<evidence type="ECO:0000313" key="8">
    <source>
        <dbReference type="Proteomes" id="UP000002866"/>
    </source>
</evidence>
<feature type="compositionally biased region" description="Polar residues" evidence="5">
    <location>
        <begin position="999"/>
        <end position="1011"/>
    </location>
</feature>
<dbReference type="InterPro" id="IPR023244">
    <property type="entry name" value="Brefeldin_A-sensitivity_4"/>
</dbReference>
<dbReference type="GeneID" id="14497116"/>
<feature type="transmembrane region" description="Helical" evidence="6">
    <location>
        <begin position="150"/>
        <end position="168"/>
    </location>
</feature>
<evidence type="ECO:0000256" key="2">
    <source>
        <dbReference type="ARBA" id="ARBA00022692"/>
    </source>
</evidence>
<feature type="transmembrane region" description="Helical" evidence="6">
    <location>
        <begin position="784"/>
        <end position="807"/>
    </location>
</feature>
<feature type="compositionally biased region" description="Polar residues" evidence="5">
    <location>
        <begin position="1019"/>
        <end position="1062"/>
    </location>
</feature>
<evidence type="ECO:0000256" key="1">
    <source>
        <dbReference type="ARBA" id="ARBA00004141"/>
    </source>
</evidence>
<dbReference type="Proteomes" id="UP000002866">
    <property type="component" value="Chromosome 7"/>
</dbReference>
<dbReference type="PRINTS" id="PR02047">
    <property type="entry name" value="BREFELDNASP4"/>
</dbReference>
<gene>
    <name evidence="7" type="primary">TBLA0G00350</name>
    <name evidence="7" type="ORF">TBLA_0G00350</name>
</gene>
<sequence>MGFFDAYFSKPDHSVNIMANSNDNLNDAKNKKRKTAKFISNQIKLYFLQIYNKMVLSFKDPMVVLGLIKYFMAFFIAFILCIIHPAGRWIGHDFRIFLPLATILHHPARSVGFQLEITIQSLLGGVLACGWSSFAWYISICTNPVAHHQGGILFASLFIALFIVTWLRAYFQRFMYFTLTAAIGFIYLHTVSLTFTKGATSLHWMFFWDFGISYIFGLLVSLLICIAVFPNFGNNEIIDNFISTNRDLRDLFLNSIDKHNTTDFTLNINPLIEMFNINLSNSYRDLTTQFTVTKFNLKILTNLRNSMTKLIALIRILPIKNYLLDQAELISLYENLFETKSKNNSASSTNMNTSEETSSLELKDINDTSDLEQFNSHLLNILKDTFSINVFKMIIELIRSTEIIEDTLLFFKFNYFPTKNNSKKNLSKLELNKKIKRSKYLLQKKLIALDTSYKKFSILIYNLQSKKRHTDPNFSRKNISNNFDDKIITSLLFIKTIRSICKAMILILDDSIELIDISNHNLNSKFNFHFNIPQYPLDRAIHRLPLQSLIDSGQGNTNNYIETKNSIDDIFEKLYNIYTSRHTYSNLNSNNKDSQNINSEEDNNLIFIRAMDHNDFNLHTTKNPIRYKLWKLTKLFSGNDFKWSVKIITIVTFISLPSWLKMSYHWYQTYQCWWGVILFYILCYKNYYTTKMFIFKRLAFGIIGMFWGWCSLQARHFGNPYVMMVMSSIFVVPMSINHLIFYNSNSSYTSLICYLIVALQPYSKLHHPSQHEVLTTASIWKYTWVISICLIIGITLSLVVNMVMWSFSASEELRLSTSSFISHLSQLYQSVASRYLYRDSGDDPTELTISLSHIWEVRLTQSLFELRKLFQNAKDELRFIPDFNYIAYDELLSICEVLLQEIIEARIAGTYFEIWENDNNLITIRALLSLRRDSVSSIITNFYIISNCFRSTNKLPRYMPNSILARKRLYDFIDKFEKENDNNPESTEKYYSTKSSSSKNAPTFNTGMFNNNEKDDNESTPSESNVETTQCGSDNQFSSSIDNNLTTQKTDNNIISNSTSGLNKIDSTSSIQDYELENWTEIHKLEFSKTFTNISKSVYLLIKASKDILGEESY</sequence>